<dbReference type="Proteomes" id="UP001066276">
    <property type="component" value="Chromosome 1_2"/>
</dbReference>
<name>A0AAV7WIL5_PLEWA</name>
<evidence type="ECO:0000313" key="2">
    <source>
        <dbReference type="EMBL" id="KAJ1212115.1"/>
    </source>
</evidence>
<sequence>MSYQHQTYTSAKKHLNSVPKGKIPVQENLLLPPRGVSKGWEPKTARNPEGGCLPGSKQSEKKQRAKRCPIQMVSAISAPSGDRPSPHNALGREPAARNVKNGMRGMRRRSSHPHAQKAKR</sequence>
<evidence type="ECO:0000256" key="1">
    <source>
        <dbReference type="SAM" id="MobiDB-lite"/>
    </source>
</evidence>
<evidence type="ECO:0000313" key="3">
    <source>
        <dbReference type="Proteomes" id="UP001066276"/>
    </source>
</evidence>
<keyword evidence="3" id="KW-1185">Reference proteome</keyword>
<feature type="compositionally biased region" description="Polar residues" evidence="1">
    <location>
        <begin position="1"/>
        <end position="10"/>
    </location>
</feature>
<reference evidence="2" key="1">
    <citation type="journal article" date="2022" name="bioRxiv">
        <title>Sequencing and chromosome-scale assembly of the giantPleurodeles waltlgenome.</title>
        <authorList>
            <person name="Brown T."/>
            <person name="Elewa A."/>
            <person name="Iarovenko S."/>
            <person name="Subramanian E."/>
            <person name="Araus A.J."/>
            <person name="Petzold A."/>
            <person name="Susuki M."/>
            <person name="Suzuki K.-i.T."/>
            <person name="Hayashi T."/>
            <person name="Toyoda A."/>
            <person name="Oliveira C."/>
            <person name="Osipova E."/>
            <person name="Leigh N.D."/>
            <person name="Simon A."/>
            <person name="Yun M.H."/>
        </authorList>
    </citation>
    <scope>NUCLEOTIDE SEQUENCE</scope>
    <source>
        <strain evidence="2">20211129_DDA</strain>
        <tissue evidence="2">Liver</tissue>
    </source>
</reference>
<feature type="compositionally biased region" description="Basic residues" evidence="1">
    <location>
        <begin position="105"/>
        <end position="120"/>
    </location>
</feature>
<comment type="caution">
    <text evidence="2">The sequence shown here is derived from an EMBL/GenBank/DDBJ whole genome shotgun (WGS) entry which is preliminary data.</text>
</comment>
<protein>
    <submittedName>
        <fullName evidence="2">Uncharacterized protein</fullName>
    </submittedName>
</protein>
<organism evidence="2 3">
    <name type="scientific">Pleurodeles waltl</name>
    <name type="common">Iberian ribbed newt</name>
    <dbReference type="NCBI Taxonomy" id="8319"/>
    <lineage>
        <taxon>Eukaryota</taxon>
        <taxon>Metazoa</taxon>
        <taxon>Chordata</taxon>
        <taxon>Craniata</taxon>
        <taxon>Vertebrata</taxon>
        <taxon>Euteleostomi</taxon>
        <taxon>Amphibia</taxon>
        <taxon>Batrachia</taxon>
        <taxon>Caudata</taxon>
        <taxon>Salamandroidea</taxon>
        <taxon>Salamandridae</taxon>
        <taxon>Pleurodelinae</taxon>
        <taxon>Pleurodeles</taxon>
    </lineage>
</organism>
<dbReference type="AlphaFoldDB" id="A0AAV7WIL5"/>
<gene>
    <name evidence="2" type="ORF">NDU88_007451</name>
</gene>
<dbReference type="EMBL" id="JANPWB010000002">
    <property type="protein sequence ID" value="KAJ1212115.1"/>
    <property type="molecule type" value="Genomic_DNA"/>
</dbReference>
<feature type="region of interest" description="Disordered" evidence="1">
    <location>
        <begin position="1"/>
        <end position="120"/>
    </location>
</feature>
<accession>A0AAV7WIL5</accession>
<proteinExistence type="predicted"/>